<dbReference type="AlphaFoldDB" id="A0A372LSE7"/>
<evidence type="ECO:0000256" key="8">
    <source>
        <dbReference type="ARBA" id="ARBA00023012"/>
    </source>
</evidence>
<evidence type="ECO:0000256" key="2">
    <source>
        <dbReference type="ARBA" id="ARBA00012438"/>
    </source>
</evidence>
<accession>A0A372LSE7</accession>
<evidence type="ECO:0000313" key="10">
    <source>
        <dbReference type="EMBL" id="RFU70474.1"/>
    </source>
</evidence>
<comment type="catalytic activity">
    <reaction evidence="1">
        <text>ATP + protein L-histidine = ADP + protein N-phospho-L-histidine.</text>
        <dbReference type="EC" id="2.7.13.3"/>
    </reaction>
</comment>
<dbReference type="SMART" id="SM00387">
    <property type="entry name" value="HATPase_c"/>
    <property type="match status" value="1"/>
</dbReference>
<evidence type="ECO:0000256" key="6">
    <source>
        <dbReference type="ARBA" id="ARBA00022777"/>
    </source>
</evidence>
<keyword evidence="7" id="KW-0067">ATP-binding</keyword>
<dbReference type="CDD" id="cd00082">
    <property type="entry name" value="HisKA"/>
    <property type="match status" value="1"/>
</dbReference>
<dbReference type="PANTHER" id="PTHR43065">
    <property type="entry name" value="SENSOR HISTIDINE KINASE"/>
    <property type="match status" value="1"/>
</dbReference>
<evidence type="ECO:0000256" key="7">
    <source>
        <dbReference type="ARBA" id="ARBA00022840"/>
    </source>
</evidence>
<dbReference type="SMART" id="SM00388">
    <property type="entry name" value="HisKA"/>
    <property type="match status" value="1"/>
</dbReference>
<dbReference type="InterPro" id="IPR036097">
    <property type="entry name" value="HisK_dim/P_sf"/>
</dbReference>
<comment type="caution">
    <text evidence="10">The sequence shown here is derived from an EMBL/GenBank/DDBJ whole genome shotgun (WGS) entry which is preliminary data.</text>
</comment>
<dbReference type="Pfam" id="PF09385">
    <property type="entry name" value="HisK_N"/>
    <property type="match status" value="1"/>
</dbReference>
<dbReference type="InterPro" id="IPR005467">
    <property type="entry name" value="His_kinase_dom"/>
</dbReference>
<evidence type="ECO:0000256" key="5">
    <source>
        <dbReference type="ARBA" id="ARBA00022741"/>
    </source>
</evidence>
<dbReference type="Gene3D" id="3.30.565.10">
    <property type="entry name" value="Histidine kinase-like ATPase, C-terminal domain"/>
    <property type="match status" value="1"/>
</dbReference>
<proteinExistence type="predicted"/>
<keyword evidence="3" id="KW-0597">Phosphoprotein</keyword>
<protein>
    <recommendedName>
        <fullName evidence="2">histidine kinase</fullName>
        <ecNumber evidence="2">2.7.13.3</ecNumber>
    </recommendedName>
</protein>
<dbReference type="PRINTS" id="PR00344">
    <property type="entry name" value="BCTRLSENSOR"/>
</dbReference>
<evidence type="ECO:0000313" key="11">
    <source>
        <dbReference type="Proteomes" id="UP000264541"/>
    </source>
</evidence>
<dbReference type="InterPro" id="IPR003661">
    <property type="entry name" value="HisK_dim/P_dom"/>
</dbReference>
<keyword evidence="6" id="KW-0418">Kinase</keyword>
<name>A0A372LSE7_9BACI</name>
<dbReference type="InterPro" id="IPR003594">
    <property type="entry name" value="HATPase_dom"/>
</dbReference>
<evidence type="ECO:0000256" key="4">
    <source>
        <dbReference type="ARBA" id="ARBA00022679"/>
    </source>
</evidence>
<keyword evidence="4" id="KW-0808">Transferase</keyword>
<dbReference type="EC" id="2.7.13.3" evidence="2"/>
<sequence length="377" mass="43431">MESSFEQKSYVQELFKLLEEQQTAFLEEWLVRINIDENDPHKDKILDNGIMMYNIIKNAINGPISETDIKTLAYKVAMERLESGINIGDFVYNVNVGRSIIVDKFFECELPAHVLKPAIDRINTYFNQFCYHAVTEYINRKNLELNEKTHFISENHKDKLAVLGQISSSFVHEFRNPLTAVMGFTKILKQEHPELMYLDIIEHELNQLNFRIAQFLHTSKVEIDEQRRENVILIDIFRNLQELIYPSIVDSQINVVTDIGDDLVISAHKDELKQVFLNLIMNSIDALKQQEKSRNLIISCQYESDVLNISISNNGPAIAPDYKKTIFEPFFTTKELGTGIGLFVCKKIIEKHGGSITCESGEYLTTFSVLLPRNSNE</sequence>
<reference evidence="10 11" key="1">
    <citation type="submission" date="2018-08" db="EMBL/GenBank/DDBJ databases">
        <title>Bacillus chawlae sp. nov., Bacillus glennii sp. nov., and Bacillus saganii sp. nov. Isolated from the Vehicle Assembly Building at Kennedy Space Center where the Viking Spacecraft were Assembled.</title>
        <authorList>
            <person name="Seuylemezian A."/>
            <person name="Vaishampayan P."/>
        </authorList>
    </citation>
    <scope>NUCLEOTIDE SEQUENCE [LARGE SCALE GENOMIC DNA]</scope>
    <source>
        <strain evidence="10 11">V47-23a</strain>
    </source>
</reference>
<evidence type="ECO:0000256" key="1">
    <source>
        <dbReference type="ARBA" id="ARBA00000085"/>
    </source>
</evidence>
<dbReference type="PANTHER" id="PTHR43065:SF10">
    <property type="entry name" value="PEROXIDE STRESS-ACTIVATED HISTIDINE KINASE MAK3"/>
    <property type="match status" value="1"/>
</dbReference>
<dbReference type="GO" id="GO:0005524">
    <property type="term" value="F:ATP binding"/>
    <property type="evidence" value="ECO:0007669"/>
    <property type="project" value="UniProtKB-KW"/>
</dbReference>
<evidence type="ECO:0000259" key="9">
    <source>
        <dbReference type="PROSITE" id="PS50109"/>
    </source>
</evidence>
<dbReference type="Proteomes" id="UP000264541">
    <property type="component" value="Unassembled WGS sequence"/>
</dbReference>
<dbReference type="OrthoDB" id="9815750at2"/>
<feature type="domain" description="Histidine kinase" evidence="9">
    <location>
        <begin position="169"/>
        <end position="375"/>
    </location>
</feature>
<dbReference type="InterPro" id="IPR036890">
    <property type="entry name" value="HATPase_C_sf"/>
</dbReference>
<keyword evidence="5" id="KW-0547">Nucleotide-binding</keyword>
<dbReference type="EMBL" id="QVTE01000015">
    <property type="protein sequence ID" value="RFU70474.1"/>
    <property type="molecule type" value="Genomic_DNA"/>
</dbReference>
<dbReference type="InterPro" id="IPR004358">
    <property type="entry name" value="Sig_transdc_His_kin-like_C"/>
</dbReference>
<keyword evidence="11" id="KW-1185">Reference proteome</keyword>
<dbReference type="Pfam" id="PF02518">
    <property type="entry name" value="HATPase_c"/>
    <property type="match status" value="1"/>
</dbReference>
<evidence type="ECO:0000256" key="3">
    <source>
        <dbReference type="ARBA" id="ARBA00022553"/>
    </source>
</evidence>
<dbReference type="SUPFAM" id="SSF55874">
    <property type="entry name" value="ATPase domain of HSP90 chaperone/DNA topoisomerase II/histidine kinase"/>
    <property type="match status" value="1"/>
</dbReference>
<dbReference type="GO" id="GO:0000155">
    <property type="term" value="F:phosphorelay sensor kinase activity"/>
    <property type="evidence" value="ECO:0007669"/>
    <property type="project" value="InterPro"/>
</dbReference>
<dbReference type="Gene3D" id="1.10.490.70">
    <property type="entry name" value="Histidine kinase N-terminal domain"/>
    <property type="match status" value="1"/>
</dbReference>
<dbReference type="Gene3D" id="1.10.287.130">
    <property type="match status" value="1"/>
</dbReference>
<gene>
    <name evidence="10" type="ORF">D0469_05950</name>
</gene>
<keyword evidence="8" id="KW-0902">Two-component regulatory system</keyword>
<organism evidence="10 11">
    <name type="scientific">Peribacillus saganii</name>
    <dbReference type="NCBI Taxonomy" id="2303992"/>
    <lineage>
        <taxon>Bacteria</taxon>
        <taxon>Bacillati</taxon>
        <taxon>Bacillota</taxon>
        <taxon>Bacilli</taxon>
        <taxon>Bacillales</taxon>
        <taxon>Bacillaceae</taxon>
        <taxon>Peribacillus</taxon>
    </lineage>
</organism>
<dbReference type="InterPro" id="IPR018984">
    <property type="entry name" value="Histidine_kinase_N"/>
</dbReference>
<dbReference type="Pfam" id="PF00512">
    <property type="entry name" value="HisKA"/>
    <property type="match status" value="1"/>
</dbReference>
<dbReference type="PROSITE" id="PS50109">
    <property type="entry name" value="HIS_KIN"/>
    <property type="match status" value="1"/>
</dbReference>
<dbReference type="SUPFAM" id="SSF47384">
    <property type="entry name" value="Homodimeric domain of signal transducing histidine kinase"/>
    <property type="match status" value="1"/>
</dbReference>